<proteinExistence type="predicted"/>
<sequence length="226" mass="26375">MTEPLRFEVKIPIPAAQMQKVLLWLKTNPLLFSQQYNQRSINSLYLDSCGLARYEENLNGISERKKVRLRWYGDVQDASTAKLEFKLRKSGKGKKILFKAPLNLTSENFSWRTALHDCYSQLPDKGQIYLGNGIMPILICRYQREYFISACQKIRATIDSEIEVFDQRYSDRLNISKPQSLGHYYLLELKANEGFENELSDLIASCPLRPSRHSKYVNSIRKLIWK</sequence>
<dbReference type="Proteomes" id="UP000027997">
    <property type="component" value="Unassembled WGS sequence"/>
</dbReference>
<dbReference type="Gene3D" id="3.20.100.30">
    <property type="entry name" value="VTC, catalytic tunnel domain"/>
    <property type="match status" value="1"/>
</dbReference>
<accession>A0A081KFC7</accession>
<comment type="caution">
    <text evidence="2">The sequence shown here is derived from an EMBL/GenBank/DDBJ whole genome shotgun (WGS) entry which is preliminary data.</text>
</comment>
<evidence type="ECO:0000313" key="3">
    <source>
        <dbReference type="Proteomes" id="UP000027997"/>
    </source>
</evidence>
<dbReference type="InterPro" id="IPR018966">
    <property type="entry name" value="VTC_domain"/>
</dbReference>
<dbReference type="GO" id="GO:0006799">
    <property type="term" value="P:polyphosphate biosynthetic process"/>
    <property type="evidence" value="ECO:0007669"/>
    <property type="project" value="UniProtKB-ARBA"/>
</dbReference>
<dbReference type="eggNOG" id="COG5036">
    <property type="taxonomic scope" value="Bacteria"/>
</dbReference>
<name>A0A081KFC7_9GAMM</name>
<dbReference type="AlphaFoldDB" id="A0A081KFC7"/>
<reference evidence="2 3" key="1">
    <citation type="submission" date="2014-06" db="EMBL/GenBank/DDBJ databases">
        <title>Whole Genome Sequences of Three Symbiotic Endozoicomonas Bacteria.</title>
        <authorList>
            <person name="Neave M.J."/>
            <person name="Apprill A."/>
            <person name="Voolstra C.R."/>
        </authorList>
    </citation>
    <scope>NUCLEOTIDE SEQUENCE [LARGE SCALE GENOMIC DNA]</scope>
    <source>
        <strain evidence="2 3">DSM 22380</strain>
    </source>
</reference>
<dbReference type="STRING" id="305900.GV64_20910"/>
<dbReference type="RefSeq" id="WP_020581539.1">
    <property type="nucleotide sequence ID" value="NZ_JOJP01000001.1"/>
</dbReference>
<evidence type="ECO:0000313" key="2">
    <source>
        <dbReference type="EMBL" id="KEI72853.1"/>
    </source>
</evidence>
<dbReference type="CDD" id="cd07750">
    <property type="entry name" value="PolyPPase_VTC_like"/>
    <property type="match status" value="1"/>
</dbReference>
<feature type="domain" description="VTC" evidence="1">
    <location>
        <begin position="6"/>
        <end position="223"/>
    </location>
</feature>
<keyword evidence="3" id="KW-1185">Reference proteome</keyword>
<dbReference type="InterPro" id="IPR042267">
    <property type="entry name" value="VTC_sf"/>
</dbReference>
<organism evidence="2 3">
    <name type="scientific">Endozoicomonas elysicola</name>
    <dbReference type="NCBI Taxonomy" id="305900"/>
    <lineage>
        <taxon>Bacteria</taxon>
        <taxon>Pseudomonadati</taxon>
        <taxon>Pseudomonadota</taxon>
        <taxon>Gammaproteobacteria</taxon>
        <taxon>Oceanospirillales</taxon>
        <taxon>Endozoicomonadaceae</taxon>
        <taxon>Endozoicomonas</taxon>
    </lineage>
</organism>
<dbReference type="EMBL" id="JOJP01000001">
    <property type="protein sequence ID" value="KEI72853.1"/>
    <property type="molecule type" value="Genomic_DNA"/>
</dbReference>
<gene>
    <name evidence="2" type="ORF">GV64_20910</name>
</gene>
<protein>
    <recommendedName>
        <fullName evidence="1">VTC domain-containing protein</fullName>
    </recommendedName>
</protein>
<dbReference type="Pfam" id="PF09359">
    <property type="entry name" value="VTC"/>
    <property type="match status" value="1"/>
</dbReference>
<evidence type="ECO:0000259" key="1">
    <source>
        <dbReference type="Pfam" id="PF09359"/>
    </source>
</evidence>